<dbReference type="OrthoDB" id="9390935at2759"/>
<keyword evidence="2" id="KW-1185">Reference proteome</keyword>
<dbReference type="PANTHER" id="PTHR33395">
    <property type="entry name" value="TRANSCRIPTASE, PUTATIVE-RELATED-RELATED"/>
    <property type="match status" value="1"/>
</dbReference>
<proteinExistence type="predicted"/>
<evidence type="ECO:0000313" key="3">
    <source>
        <dbReference type="WBParaSite" id="ECPE_0001448201-mRNA-1"/>
    </source>
</evidence>
<reference evidence="3" key="1">
    <citation type="submission" date="2016-06" db="UniProtKB">
        <authorList>
            <consortium name="WormBaseParasite"/>
        </authorList>
    </citation>
    <scope>IDENTIFICATION</scope>
</reference>
<evidence type="ECO:0000313" key="2">
    <source>
        <dbReference type="Proteomes" id="UP000272942"/>
    </source>
</evidence>
<accession>A0A183B5F7</accession>
<dbReference type="EMBL" id="UZAN01057580">
    <property type="protein sequence ID" value="VDP91714.1"/>
    <property type="molecule type" value="Genomic_DNA"/>
</dbReference>
<sequence length="187" mass="21256">MVRTANRDYELTLIKYAKDHPKKYYHYVQSKVALNDGVGPIEWYSAATDENSKVDTLNLYFSSVHRTYNGVPIIRDPETPPAVIDDFHLTDNMVRIHLWSFNMNESAGPDGIHSAIVEPLASILPRPLSQLFKLSLEQSILPRDWKSAAVVAIHKGRPRSELSNYRPVSLTSTLCKVLKRNHQGPYL</sequence>
<name>A0A183B5F7_9TREM</name>
<gene>
    <name evidence="1" type="ORF">ECPE_LOCUS14442</name>
</gene>
<protein>
    <submittedName>
        <fullName evidence="3">Endo/exonuclease/phosphatase domain-containing protein</fullName>
    </submittedName>
</protein>
<dbReference type="PANTHER" id="PTHR33395:SF22">
    <property type="entry name" value="REVERSE TRANSCRIPTASE DOMAIN-CONTAINING PROTEIN"/>
    <property type="match status" value="1"/>
</dbReference>
<dbReference type="AlphaFoldDB" id="A0A183B5F7"/>
<dbReference type="Proteomes" id="UP000272942">
    <property type="component" value="Unassembled WGS sequence"/>
</dbReference>
<evidence type="ECO:0000313" key="1">
    <source>
        <dbReference type="EMBL" id="VDP91714.1"/>
    </source>
</evidence>
<reference evidence="1 2" key="2">
    <citation type="submission" date="2018-11" db="EMBL/GenBank/DDBJ databases">
        <authorList>
            <consortium name="Pathogen Informatics"/>
        </authorList>
    </citation>
    <scope>NUCLEOTIDE SEQUENCE [LARGE SCALE GENOMIC DNA]</scope>
    <source>
        <strain evidence="1 2">Egypt</strain>
    </source>
</reference>
<organism evidence="3">
    <name type="scientific">Echinostoma caproni</name>
    <dbReference type="NCBI Taxonomy" id="27848"/>
    <lineage>
        <taxon>Eukaryota</taxon>
        <taxon>Metazoa</taxon>
        <taxon>Spiralia</taxon>
        <taxon>Lophotrochozoa</taxon>
        <taxon>Platyhelminthes</taxon>
        <taxon>Trematoda</taxon>
        <taxon>Digenea</taxon>
        <taxon>Plagiorchiida</taxon>
        <taxon>Echinostomata</taxon>
        <taxon>Echinostomatoidea</taxon>
        <taxon>Echinostomatidae</taxon>
        <taxon>Echinostoma</taxon>
    </lineage>
</organism>
<dbReference type="WBParaSite" id="ECPE_0001448201-mRNA-1">
    <property type="protein sequence ID" value="ECPE_0001448201-mRNA-1"/>
    <property type="gene ID" value="ECPE_0001448201"/>
</dbReference>